<dbReference type="GO" id="GO:0008483">
    <property type="term" value="F:transaminase activity"/>
    <property type="evidence" value="ECO:0007669"/>
    <property type="project" value="UniProtKB-KW"/>
</dbReference>
<dbReference type="GO" id="GO:0030170">
    <property type="term" value="F:pyridoxal phosphate binding"/>
    <property type="evidence" value="ECO:0007669"/>
    <property type="project" value="InterPro"/>
</dbReference>
<dbReference type="Gene3D" id="3.40.640.10">
    <property type="entry name" value="Type I PLP-dependent aspartate aminotransferase-like (Major domain)"/>
    <property type="match status" value="1"/>
</dbReference>
<keyword evidence="1 3" id="KW-0808">Transferase</keyword>
<organism evidence="3 4">
    <name type="scientific">Helicobacter canis</name>
    <dbReference type="NCBI Taxonomy" id="29419"/>
    <lineage>
        <taxon>Bacteria</taxon>
        <taxon>Pseudomonadati</taxon>
        <taxon>Campylobacterota</taxon>
        <taxon>Epsilonproteobacteria</taxon>
        <taxon>Campylobacterales</taxon>
        <taxon>Helicobacteraceae</taxon>
        <taxon>Helicobacter</taxon>
    </lineage>
</organism>
<dbReference type="Pfam" id="PF00155">
    <property type="entry name" value="Aminotran_1_2"/>
    <property type="match status" value="1"/>
</dbReference>
<keyword evidence="1 3" id="KW-0032">Aminotransferase</keyword>
<evidence type="ECO:0000256" key="1">
    <source>
        <dbReference type="RuleBase" id="RU000481"/>
    </source>
</evidence>
<dbReference type="PROSITE" id="PS00105">
    <property type="entry name" value="AA_TRANSFER_CLASS_1"/>
    <property type="match status" value="1"/>
</dbReference>
<evidence type="ECO:0000259" key="2">
    <source>
        <dbReference type="Pfam" id="PF00155"/>
    </source>
</evidence>
<feature type="domain" description="Aminotransferase class I/classII large" evidence="2">
    <location>
        <begin position="75"/>
        <end position="382"/>
    </location>
</feature>
<comment type="similarity">
    <text evidence="1">Belongs to the class-I pyridoxal-phosphate-dependent aminotransferase family.</text>
</comment>
<protein>
    <recommendedName>
        <fullName evidence="1">Aminotransferase</fullName>
        <ecNumber evidence="1">2.6.1.-</ecNumber>
    </recommendedName>
</protein>
<dbReference type="EMBL" id="UGHV01000002">
    <property type="protein sequence ID" value="STP06394.1"/>
    <property type="molecule type" value="Genomic_DNA"/>
</dbReference>
<dbReference type="PANTHER" id="PTHR42885">
    <property type="entry name" value="HISTIDINOL-PHOSPHATE AMINOTRANSFERASE-RELATED"/>
    <property type="match status" value="1"/>
</dbReference>
<comment type="cofactor">
    <cofactor evidence="1">
        <name>pyridoxal 5'-phosphate</name>
        <dbReference type="ChEBI" id="CHEBI:597326"/>
    </cofactor>
</comment>
<dbReference type="InterPro" id="IPR015424">
    <property type="entry name" value="PyrdxlP-dep_Trfase"/>
</dbReference>
<dbReference type="InterPro" id="IPR004838">
    <property type="entry name" value="NHTrfase_class1_PyrdxlP-BS"/>
</dbReference>
<dbReference type="Proteomes" id="UP000254841">
    <property type="component" value="Unassembled WGS sequence"/>
</dbReference>
<dbReference type="AlphaFoldDB" id="A0A377JKS5"/>
<accession>A0A377JKS5</accession>
<proteinExistence type="inferred from homology"/>
<dbReference type="CDD" id="cd00609">
    <property type="entry name" value="AAT_like"/>
    <property type="match status" value="1"/>
</dbReference>
<dbReference type="InterPro" id="IPR015422">
    <property type="entry name" value="PyrdxlP-dep_Trfase_small"/>
</dbReference>
<dbReference type="OrthoDB" id="5362312at2"/>
<dbReference type="Gene3D" id="3.90.1150.10">
    <property type="entry name" value="Aspartate Aminotransferase, domain 1"/>
    <property type="match status" value="1"/>
</dbReference>
<sequence length="391" mass="43840">MITLTPDDLSLAKSLAQLKAASGSHSPSIATLRETLPALKIKIDACFLSNPYATDLFMQELESKLIAQGGLRDALEFYPSQNAAIAQKLAKYLHIDSSHIFIGNGAIEVIQAVLHNFVQTNLVVPIPTFSSYYEFVRDGVEVLLYKLPKEQNYALDIEAYTKFIQDHNAKNALLINPNNPDGGYIPYNTLRECLAKLAHLDTIIIDESFLHFAYEDSSLEQISYTKLAQEFRNVVLIKSMSKDFGVAGLRAGYGVMAKNRVEALLHNGYLWNVNGLSEFFFSLFGDDEFVQKYERVRKSYITQTQEFFKSLAQINALKIYPSKANFALVELLGGTKAQDLCIKLLSSYGIYTRSCSDKIGLEGEFLRIASRSEQENAQILQSLQEIFTGDF</sequence>
<dbReference type="GO" id="GO:0016829">
    <property type="term" value="F:lyase activity"/>
    <property type="evidence" value="ECO:0007669"/>
    <property type="project" value="UniProtKB-KW"/>
</dbReference>
<name>A0A377JKS5_9HELI</name>
<evidence type="ECO:0000313" key="4">
    <source>
        <dbReference type="Proteomes" id="UP000254841"/>
    </source>
</evidence>
<dbReference type="SUPFAM" id="SSF53383">
    <property type="entry name" value="PLP-dependent transferases"/>
    <property type="match status" value="1"/>
</dbReference>
<dbReference type="InterPro" id="IPR004839">
    <property type="entry name" value="Aminotransferase_I/II_large"/>
</dbReference>
<dbReference type="EC" id="2.6.1.-" evidence="1"/>
<keyword evidence="3" id="KW-0456">Lyase</keyword>
<gene>
    <name evidence="3" type="primary">hisC_3</name>
    <name evidence="3" type="ORF">NCTC12410_01930</name>
</gene>
<dbReference type="InterPro" id="IPR015421">
    <property type="entry name" value="PyrdxlP-dep_Trfase_major"/>
</dbReference>
<evidence type="ECO:0000313" key="3">
    <source>
        <dbReference type="EMBL" id="STP06394.1"/>
    </source>
</evidence>
<dbReference type="RefSeq" id="WP_115012378.1">
    <property type="nucleotide sequence ID" value="NZ_UGHV01000002.1"/>
</dbReference>
<reference evidence="3 4" key="1">
    <citation type="submission" date="2018-06" db="EMBL/GenBank/DDBJ databases">
        <authorList>
            <consortium name="Pathogen Informatics"/>
            <person name="Doyle S."/>
        </authorList>
    </citation>
    <scope>NUCLEOTIDE SEQUENCE [LARGE SCALE GENOMIC DNA]</scope>
    <source>
        <strain evidence="3 4">NCTC12410</strain>
    </source>
</reference>